<protein>
    <submittedName>
        <fullName evidence="10">ScMYB13 protein</fullName>
    </submittedName>
</protein>
<dbReference type="Gene3D" id="1.10.10.60">
    <property type="entry name" value="Homeodomain-like"/>
    <property type="match status" value="2"/>
</dbReference>
<evidence type="ECO:0000256" key="4">
    <source>
        <dbReference type="ARBA" id="ARBA00023125"/>
    </source>
</evidence>
<evidence type="ECO:0000256" key="5">
    <source>
        <dbReference type="ARBA" id="ARBA00023163"/>
    </source>
</evidence>
<feature type="region of interest" description="Disordered" evidence="7">
    <location>
        <begin position="1"/>
        <end position="28"/>
    </location>
</feature>
<evidence type="ECO:0000256" key="3">
    <source>
        <dbReference type="ARBA" id="ARBA00023015"/>
    </source>
</evidence>
<dbReference type="GO" id="GO:0005634">
    <property type="term" value="C:nucleus"/>
    <property type="evidence" value="ECO:0007669"/>
    <property type="project" value="UniProtKB-SubCell"/>
</dbReference>
<dbReference type="InterPro" id="IPR001005">
    <property type="entry name" value="SANT/Myb"/>
</dbReference>
<keyword evidence="4" id="KW-0238">DNA-binding</keyword>
<dbReference type="SMART" id="SM00717">
    <property type="entry name" value="SANT"/>
    <property type="match status" value="2"/>
</dbReference>
<evidence type="ECO:0000256" key="2">
    <source>
        <dbReference type="ARBA" id="ARBA00022737"/>
    </source>
</evidence>
<comment type="subcellular location">
    <subcellularLocation>
        <location evidence="1">Nucleus</location>
    </subcellularLocation>
</comment>
<keyword evidence="6" id="KW-0539">Nucleus</keyword>
<feature type="domain" description="Myb-like" evidence="8">
    <location>
        <begin position="62"/>
        <end position="108"/>
    </location>
</feature>
<dbReference type="CDD" id="cd00167">
    <property type="entry name" value="SANT"/>
    <property type="match status" value="2"/>
</dbReference>
<keyword evidence="5" id="KW-0804">Transcription</keyword>
<dbReference type="FunFam" id="1.10.10.60:FF:000060">
    <property type="entry name" value="MYB transcription factor"/>
    <property type="match status" value="1"/>
</dbReference>
<dbReference type="InterPro" id="IPR050560">
    <property type="entry name" value="MYB_TF"/>
</dbReference>
<evidence type="ECO:0000259" key="9">
    <source>
        <dbReference type="PROSITE" id="PS51294"/>
    </source>
</evidence>
<reference evidence="10" key="2">
    <citation type="journal article" date="2015" name="Plant Mol. Biol. Rep.">
        <title>The MYB Transcription Factor Family Genes in Sugarcane (Saccharum sp.).</title>
        <authorList>
            <person name="Geethalakshmi S."/>
            <person name="Barathkumar S."/>
            <person name="Prabu G."/>
        </authorList>
    </citation>
    <scope>NUCLEOTIDE SEQUENCE</scope>
    <source>
        <tissue evidence="10">Leaf</tissue>
    </source>
</reference>
<dbReference type="PROSITE" id="PS51294">
    <property type="entry name" value="HTH_MYB"/>
    <property type="match status" value="2"/>
</dbReference>
<dbReference type="InterPro" id="IPR009057">
    <property type="entry name" value="Homeodomain-like_sf"/>
</dbReference>
<dbReference type="SUPFAM" id="SSF46689">
    <property type="entry name" value="Homeodomain-like"/>
    <property type="match status" value="1"/>
</dbReference>
<dbReference type="AlphaFoldDB" id="A0A0C6WCM4"/>
<gene>
    <name evidence="10" type="primary">scMYB13</name>
</gene>
<keyword evidence="2" id="KW-0677">Repeat</keyword>
<evidence type="ECO:0000313" key="10">
    <source>
        <dbReference type="EMBL" id="CCU64165.1"/>
    </source>
</evidence>
<dbReference type="PANTHER" id="PTHR45614">
    <property type="entry name" value="MYB PROTEIN-RELATED"/>
    <property type="match status" value="1"/>
</dbReference>
<feature type="compositionally biased region" description="Basic and acidic residues" evidence="7">
    <location>
        <begin position="17"/>
        <end position="28"/>
    </location>
</feature>
<keyword evidence="3" id="KW-0805">Transcription regulation</keyword>
<organism evidence="10">
    <name type="scientific">Saccharum hybrid cultivar Co 86032</name>
    <dbReference type="NCBI Taxonomy" id="672234"/>
    <lineage>
        <taxon>Eukaryota</taxon>
        <taxon>Viridiplantae</taxon>
        <taxon>Streptophyta</taxon>
        <taxon>Embryophyta</taxon>
        <taxon>Tracheophyta</taxon>
        <taxon>Spermatophyta</taxon>
        <taxon>Magnoliopsida</taxon>
        <taxon>Liliopsida</taxon>
        <taxon>Poales</taxon>
        <taxon>Poaceae</taxon>
        <taxon>PACMAD clade</taxon>
        <taxon>Panicoideae</taxon>
        <taxon>Andropogonodae</taxon>
        <taxon>Andropogoneae</taxon>
        <taxon>Saccharinae</taxon>
        <taxon>Saccharum</taxon>
        <taxon>Saccharum officinarum species complex</taxon>
    </lineage>
</organism>
<dbReference type="InterPro" id="IPR017930">
    <property type="entry name" value="Myb_dom"/>
</dbReference>
<dbReference type="EMBL" id="HF679419">
    <property type="protein sequence ID" value="CCU64165.1"/>
    <property type="molecule type" value="mRNA"/>
</dbReference>
<name>A0A0C6WCM4_9POAL</name>
<sequence length="173" mass="19208">MADFFGAAPPPPGLASFHHEEQQHHHDAAEEVYHVGDVDEGGAGHGHGVGVGGAGQGKLCARGHWRPAEDAKLKELVAQYGPQNWNLIAERLDGRSGKSCRLRWFNQLDPRINRRAFSEEEEERLLAAHRAYGNKWALIARLLPGRTDNAVKNHWHVLMARKQREQTGALPPA</sequence>
<feature type="domain" description="HTH myb-type" evidence="9">
    <location>
        <begin position="62"/>
        <end position="108"/>
    </location>
</feature>
<dbReference type="GO" id="GO:0000981">
    <property type="term" value="F:DNA-binding transcription factor activity, RNA polymerase II-specific"/>
    <property type="evidence" value="ECO:0007669"/>
    <property type="project" value="TreeGrafter"/>
</dbReference>
<feature type="domain" description="HTH myb-type" evidence="9">
    <location>
        <begin position="109"/>
        <end position="163"/>
    </location>
</feature>
<dbReference type="PROSITE" id="PS50090">
    <property type="entry name" value="MYB_LIKE"/>
    <property type="match status" value="2"/>
</dbReference>
<evidence type="ECO:0000256" key="7">
    <source>
        <dbReference type="SAM" id="MobiDB-lite"/>
    </source>
</evidence>
<evidence type="ECO:0000256" key="1">
    <source>
        <dbReference type="ARBA" id="ARBA00004123"/>
    </source>
</evidence>
<feature type="domain" description="Myb-like" evidence="8">
    <location>
        <begin position="109"/>
        <end position="159"/>
    </location>
</feature>
<reference evidence="10" key="1">
    <citation type="submission" date="2013-02" db="EMBL/GenBank/DDBJ databases">
        <title>MYB transcription factor family genes from sugarcane (Saccharum officinarum).</title>
        <authorList>
            <person name="Geethalakshmi S."/>
            <person name="Barathkumar S."/>
            <person name="Prabu G.R."/>
        </authorList>
    </citation>
    <scope>NUCLEOTIDE SEQUENCE</scope>
    <source>
        <tissue evidence="10">Leaf</tissue>
    </source>
</reference>
<proteinExistence type="evidence at transcript level"/>
<dbReference type="Pfam" id="PF13921">
    <property type="entry name" value="Myb_DNA-bind_6"/>
    <property type="match status" value="1"/>
</dbReference>
<accession>A0A0C6WCM4</accession>
<dbReference type="PANTHER" id="PTHR45614:SF259">
    <property type="entry name" value="MYB DOMAIN PROTEIN 89-RELATED"/>
    <property type="match status" value="1"/>
</dbReference>
<dbReference type="GO" id="GO:0000978">
    <property type="term" value="F:RNA polymerase II cis-regulatory region sequence-specific DNA binding"/>
    <property type="evidence" value="ECO:0007669"/>
    <property type="project" value="TreeGrafter"/>
</dbReference>
<evidence type="ECO:0000259" key="8">
    <source>
        <dbReference type="PROSITE" id="PS50090"/>
    </source>
</evidence>
<evidence type="ECO:0000256" key="6">
    <source>
        <dbReference type="ARBA" id="ARBA00023242"/>
    </source>
</evidence>